<evidence type="ECO:0000313" key="2">
    <source>
        <dbReference type="Proteomes" id="UP000218334"/>
    </source>
</evidence>
<keyword evidence="2" id="KW-1185">Reference proteome</keyword>
<protein>
    <submittedName>
        <fullName evidence="1">Uncharacterized protein</fullName>
    </submittedName>
</protein>
<reference evidence="2" key="1">
    <citation type="journal article" date="2017" name="Nat. Ecol. Evol.">
        <title>Genome expansion and lineage-specific genetic innovations in the forest pathogenic fungi Armillaria.</title>
        <authorList>
            <person name="Sipos G."/>
            <person name="Prasanna A.N."/>
            <person name="Walter M.C."/>
            <person name="O'Connor E."/>
            <person name="Balint B."/>
            <person name="Krizsan K."/>
            <person name="Kiss B."/>
            <person name="Hess J."/>
            <person name="Varga T."/>
            <person name="Slot J."/>
            <person name="Riley R."/>
            <person name="Boka B."/>
            <person name="Rigling D."/>
            <person name="Barry K."/>
            <person name="Lee J."/>
            <person name="Mihaltcheva S."/>
            <person name="LaButti K."/>
            <person name="Lipzen A."/>
            <person name="Waldron R."/>
            <person name="Moloney N.M."/>
            <person name="Sperisen C."/>
            <person name="Kredics L."/>
            <person name="Vagvoelgyi C."/>
            <person name="Patrignani A."/>
            <person name="Fitzpatrick D."/>
            <person name="Nagy I."/>
            <person name="Doyle S."/>
            <person name="Anderson J.B."/>
            <person name="Grigoriev I.V."/>
            <person name="Gueldener U."/>
            <person name="Muensterkoetter M."/>
            <person name="Nagy L.G."/>
        </authorList>
    </citation>
    <scope>NUCLEOTIDE SEQUENCE [LARGE SCALE GENOMIC DNA]</scope>
    <source>
        <strain evidence="2">28-4</strain>
    </source>
</reference>
<dbReference type="EMBL" id="KZ293439">
    <property type="protein sequence ID" value="PBK66817.1"/>
    <property type="molecule type" value="Genomic_DNA"/>
</dbReference>
<sequence length="81" mass="9094">MLPEVEKRDAPEPLQVALLHNRQAPYDGRLIRSGSSIARCLACCDDLFAGLGMEKSSWGRSMIELRRYHALMLRPVARVAV</sequence>
<dbReference type="Proteomes" id="UP000218334">
    <property type="component" value="Unassembled WGS sequence"/>
</dbReference>
<accession>A0A2H3BQG6</accession>
<name>A0A2H3BQG6_9AGAR</name>
<dbReference type="AlphaFoldDB" id="A0A2H3BQG6"/>
<organism evidence="1 2">
    <name type="scientific">Armillaria solidipes</name>
    <dbReference type="NCBI Taxonomy" id="1076256"/>
    <lineage>
        <taxon>Eukaryota</taxon>
        <taxon>Fungi</taxon>
        <taxon>Dikarya</taxon>
        <taxon>Basidiomycota</taxon>
        <taxon>Agaricomycotina</taxon>
        <taxon>Agaricomycetes</taxon>
        <taxon>Agaricomycetidae</taxon>
        <taxon>Agaricales</taxon>
        <taxon>Marasmiineae</taxon>
        <taxon>Physalacriaceae</taxon>
        <taxon>Armillaria</taxon>
    </lineage>
</organism>
<gene>
    <name evidence="1" type="ORF">ARMSODRAFT_345750</name>
</gene>
<proteinExistence type="predicted"/>
<evidence type="ECO:0000313" key="1">
    <source>
        <dbReference type="EMBL" id="PBK66817.1"/>
    </source>
</evidence>